<dbReference type="Proteomes" id="UP000594464">
    <property type="component" value="Chromosome"/>
</dbReference>
<evidence type="ECO:0000313" key="3">
    <source>
        <dbReference type="EMBL" id="QPJ65344.1"/>
    </source>
</evidence>
<evidence type="ECO:0000256" key="1">
    <source>
        <dbReference type="SAM" id="MobiDB-lite"/>
    </source>
</evidence>
<protein>
    <submittedName>
        <fullName evidence="3">Uncharacterized protein</fullName>
    </submittedName>
</protein>
<dbReference type="EMBL" id="CP048620">
    <property type="protein sequence ID" value="QPJ65344.1"/>
    <property type="molecule type" value="Genomic_DNA"/>
</dbReference>
<keyword evidence="2" id="KW-0472">Membrane</keyword>
<proteinExistence type="predicted"/>
<dbReference type="KEGG" id="nva:G3M78_08045"/>
<gene>
    <name evidence="3" type="ORF">G3M78_08045</name>
</gene>
<evidence type="ECO:0000256" key="2">
    <source>
        <dbReference type="SAM" id="Phobius"/>
    </source>
</evidence>
<name>A0A7T0G3G7_9BACT</name>
<dbReference type="AlphaFoldDB" id="A0A7T0G3G7"/>
<keyword evidence="2" id="KW-1133">Transmembrane helix</keyword>
<feature type="transmembrane region" description="Helical" evidence="2">
    <location>
        <begin position="105"/>
        <end position="122"/>
    </location>
</feature>
<accession>A0A7T0G3G7</accession>
<feature type="region of interest" description="Disordered" evidence="1">
    <location>
        <begin position="75"/>
        <end position="97"/>
    </location>
</feature>
<sequence length="192" mass="21594">MNEKDEMIAEELSLKIREMMEHGDPELQEMIRETVRGLHNYMMDNPKSLADMKSQEKNQFLNNLIQFPGASADIDSPPEAISHKDDATSTQTETPKIPEKKPSKIIVILSGVIFGILSFLLFSEEEVSLKASDQGVWCAVKGNVNAKGEKIFHLPGDKWYDKTTINESTDTGERWFCSAEDAKQAGFRRALS</sequence>
<organism evidence="3 4">
    <name type="scientific">Candidatus Nitrohelix vancouverensis</name>
    <dbReference type="NCBI Taxonomy" id="2705534"/>
    <lineage>
        <taxon>Bacteria</taxon>
        <taxon>Pseudomonadati</taxon>
        <taxon>Nitrospinota/Tectimicrobiota group</taxon>
        <taxon>Nitrospinota</taxon>
        <taxon>Nitrospinia</taxon>
        <taxon>Nitrospinales</taxon>
        <taxon>Nitrospinaceae</taxon>
        <taxon>Candidatus Nitrohelix</taxon>
    </lineage>
</organism>
<reference evidence="4" key="1">
    <citation type="submission" date="2020-02" db="EMBL/GenBank/DDBJ databases">
        <title>Genomic and physiological characterization of two novel Nitrospinaceae genera.</title>
        <authorList>
            <person name="Mueller A.J."/>
            <person name="Jung M.-Y."/>
            <person name="Strachan C.R."/>
            <person name="Herbold C.W."/>
            <person name="Kirkegaard R.H."/>
            <person name="Daims H."/>
        </authorList>
    </citation>
    <scope>NUCLEOTIDE SEQUENCE [LARGE SCALE GENOMIC DNA]</scope>
</reference>
<evidence type="ECO:0000313" key="4">
    <source>
        <dbReference type="Proteomes" id="UP000594464"/>
    </source>
</evidence>
<keyword evidence="2" id="KW-0812">Transmembrane</keyword>